<keyword evidence="4 6" id="KW-1133">Transmembrane helix</keyword>
<evidence type="ECO:0000256" key="1">
    <source>
        <dbReference type="ARBA" id="ARBA00004141"/>
    </source>
</evidence>
<dbReference type="EMBL" id="JGYQ01000013">
    <property type="protein sequence ID" value="KFI47330.1"/>
    <property type="molecule type" value="Genomic_DNA"/>
</dbReference>
<dbReference type="Pfam" id="PF01545">
    <property type="entry name" value="Cation_efflux"/>
    <property type="match status" value="1"/>
</dbReference>
<accession>A0A086ZLD0</accession>
<dbReference type="InterPro" id="IPR050291">
    <property type="entry name" value="CDF_Transporter"/>
</dbReference>
<dbReference type="GO" id="GO:0015093">
    <property type="term" value="F:ferrous iron transmembrane transporter activity"/>
    <property type="evidence" value="ECO:0007669"/>
    <property type="project" value="TreeGrafter"/>
</dbReference>
<evidence type="ECO:0000256" key="3">
    <source>
        <dbReference type="ARBA" id="ARBA00022692"/>
    </source>
</evidence>
<keyword evidence="9" id="KW-1185">Reference proteome</keyword>
<dbReference type="GO" id="GO:0015086">
    <property type="term" value="F:cadmium ion transmembrane transporter activity"/>
    <property type="evidence" value="ECO:0007669"/>
    <property type="project" value="TreeGrafter"/>
</dbReference>
<dbReference type="Proteomes" id="UP000029093">
    <property type="component" value="Unassembled WGS sequence"/>
</dbReference>
<keyword evidence="5 6" id="KW-0472">Membrane</keyword>
<feature type="domain" description="Cation efflux protein transmembrane" evidence="7">
    <location>
        <begin position="34"/>
        <end position="241"/>
    </location>
</feature>
<evidence type="ECO:0000313" key="9">
    <source>
        <dbReference type="Proteomes" id="UP000029093"/>
    </source>
</evidence>
<comment type="subcellular location">
    <subcellularLocation>
        <location evidence="1">Membrane</location>
        <topology evidence="1">Multi-pass membrane protein</topology>
    </subcellularLocation>
</comment>
<feature type="transmembrane region" description="Helical" evidence="6">
    <location>
        <begin position="60"/>
        <end position="80"/>
    </location>
</feature>
<feature type="transmembrane region" description="Helical" evidence="6">
    <location>
        <begin position="181"/>
        <end position="201"/>
    </location>
</feature>
<organism evidence="8 9">
    <name type="scientific">Bifidobacterium boum</name>
    <dbReference type="NCBI Taxonomy" id="78343"/>
    <lineage>
        <taxon>Bacteria</taxon>
        <taxon>Bacillati</taxon>
        <taxon>Actinomycetota</taxon>
        <taxon>Actinomycetes</taxon>
        <taxon>Bifidobacteriales</taxon>
        <taxon>Bifidobacteriaceae</taxon>
        <taxon>Bifidobacterium</taxon>
    </lineage>
</organism>
<evidence type="ECO:0000256" key="6">
    <source>
        <dbReference type="SAM" id="Phobius"/>
    </source>
</evidence>
<proteinExistence type="predicted"/>
<evidence type="ECO:0000256" key="2">
    <source>
        <dbReference type="ARBA" id="ARBA00022448"/>
    </source>
</evidence>
<dbReference type="AlphaFoldDB" id="A0A086ZLD0"/>
<evidence type="ECO:0000313" key="8">
    <source>
        <dbReference type="EMBL" id="KFI47330.1"/>
    </source>
</evidence>
<evidence type="ECO:0000256" key="5">
    <source>
        <dbReference type="ARBA" id="ARBA00023136"/>
    </source>
</evidence>
<dbReference type="Gene3D" id="1.20.1510.10">
    <property type="entry name" value="Cation efflux protein transmembrane domain"/>
    <property type="match status" value="1"/>
</dbReference>
<feature type="transmembrane region" description="Helical" evidence="6">
    <location>
        <begin position="139"/>
        <end position="160"/>
    </location>
</feature>
<keyword evidence="2" id="KW-0813">Transport</keyword>
<comment type="caution">
    <text evidence="8">The sequence shown here is derived from an EMBL/GenBank/DDBJ whole genome shotgun (WGS) entry which is preliminary data.</text>
</comment>
<feature type="transmembrane region" description="Helical" evidence="6">
    <location>
        <begin position="101"/>
        <end position="119"/>
    </location>
</feature>
<dbReference type="GO" id="GO:0005886">
    <property type="term" value="C:plasma membrane"/>
    <property type="evidence" value="ECO:0007669"/>
    <property type="project" value="TreeGrafter"/>
</dbReference>
<dbReference type="SUPFAM" id="SSF161111">
    <property type="entry name" value="Cation efflux protein transmembrane domain-like"/>
    <property type="match status" value="1"/>
</dbReference>
<dbReference type="InterPro" id="IPR058533">
    <property type="entry name" value="Cation_efflux_TM"/>
</dbReference>
<gene>
    <name evidence="8" type="ORF">BBOU_0877</name>
</gene>
<dbReference type="PANTHER" id="PTHR43840">
    <property type="entry name" value="MITOCHONDRIAL METAL TRANSPORTER 1-RELATED"/>
    <property type="match status" value="1"/>
</dbReference>
<sequence>MSHTPDRVSASRTTAPHPQAVVPVQHKRAERHALVVGIIVNTLCAAAGLAVFFMTGLKAMFLDSAFTWISVVSGIVAAFLSTHSMRTSERFPNGKFALEPMYAIMKALLTLSLLLFSVMDVTQEAVEYLRFGEGEPVRAAPVVVYEAIVVFACFALYGYYRRCNRRLGSTSTMLAAETNSTMIDGLMSFGIGVMALVLLLLPHGTVLEPLRYTGDFFITVILAIATIREPFLVLKQALIELIGGVHDDETIGDFVTTQALSGLPSGLDLTRCDVFKTGMSFTVNVLLTAAEPHGGSQTSVADLIAYKHRLERSLVSRLHIVDVNIVFD</sequence>
<dbReference type="GO" id="GO:0006882">
    <property type="term" value="P:intracellular zinc ion homeostasis"/>
    <property type="evidence" value="ECO:0007669"/>
    <property type="project" value="TreeGrafter"/>
</dbReference>
<feature type="transmembrane region" description="Helical" evidence="6">
    <location>
        <begin position="33"/>
        <end position="54"/>
    </location>
</feature>
<name>A0A086ZLD0_9BIFI</name>
<protein>
    <submittedName>
        <fullName evidence="8">Cation efflux protein</fullName>
    </submittedName>
</protein>
<reference evidence="8 9" key="1">
    <citation type="submission" date="2014-03" db="EMBL/GenBank/DDBJ databases">
        <title>Genomics of Bifidobacteria.</title>
        <authorList>
            <person name="Ventura M."/>
            <person name="Milani C."/>
            <person name="Lugli G.A."/>
        </authorList>
    </citation>
    <scope>NUCLEOTIDE SEQUENCE [LARGE SCALE GENOMIC DNA]</scope>
    <source>
        <strain evidence="8 9">LMG 10736</strain>
    </source>
</reference>
<keyword evidence="3 6" id="KW-0812">Transmembrane</keyword>
<dbReference type="PANTHER" id="PTHR43840:SF15">
    <property type="entry name" value="MITOCHONDRIAL METAL TRANSPORTER 1-RELATED"/>
    <property type="match status" value="1"/>
</dbReference>
<dbReference type="GO" id="GO:0015341">
    <property type="term" value="F:zinc efflux antiporter activity"/>
    <property type="evidence" value="ECO:0007669"/>
    <property type="project" value="TreeGrafter"/>
</dbReference>
<dbReference type="InterPro" id="IPR027469">
    <property type="entry name" value="Cation_efflux_TMD_sf"/>
</dbReference>
<evidence type="ECO:0000256" key="4">
    <source>
        <dbReference type="ARBA" id="ARBA00022989"/>
    </source>
</evidence>
<evidence type="ECO:0000259" key="7">
    <source>
        <dbReference type="Pfam" id="PF01545"/>
    </source>
</evidence>